<dbReference type="PROSITE" id="PS50893">
    <property type="entry name" value="ABC_TRANSPORTER_2"/>
    <property type="match status" value="1"/>
</dbReference>
<dbReference type="GO" id="GO:0005886">
    <property type="term" value="C:plasma membrane"/>
    <property type="evidence" value="ECO:0007669"/>
    <property type="project" value="TreeGrafter"/>
</dbReference>
<name>A0A437Q504_9GAMM</name>
<dbReference type="CDD" id="cd03255">
    <property type="entry name" value="ABC_MJ0796_LolCDE_FtsE"/>
    <property type="match status" value="1"/>
</dbReference>
<dbReference type="SMART" id="SM00382">
    <property type="entry name" value="AAA"/>
    <property type="match status" value="1"/>
</dbReference>
<evidence type="ECO:0000256" key="2">
    <source>
        <dbReference type="ARBA" id="ARBA00022741"/>
    </source>
</evidence>
<organism evidence="5 6">
    <name type="scientific">Neptunomonas marina</name>
    <dbReference type="NCBI Taxonomy" id="1815562"/>
    <lineage>
        <taxon>Bacteria</taxon>
        <taxon>Pseudomonadati</taxon>
        <taxon>Pseudomonadota</taxon>
        <taxon>Gammaproteobacteria</taxon>
        <taxon>Oceanospirillales</taxon>
        <taxon>Oceanospirillaceae</taxon>
        <taxon>Neptunomonas</taxon>
    </lineage>
</organism>
<dbReference type="GO" id="GO:0005524">
    <property type="term" value="F:ATP binding"/>
    <property type="evidence" value="ECO:0007669"/>
    <property type="project" value="UniProtKB-KW"/>
</dbReference>
<gene>
    <name evidence="5" type="ORF">EOE65_15525</name>
</gene>
<keyword evidence="1" id="KW-0813">Transport</keyword>
<dbReference type="AlphaFoldDB" id="A0A437Q504"/>
<evidence type="ECO:0000256" key="3">
    <source>
        <dbReference type="ARBA" id="ARBA00022840"/>
    </source>
</evidence>
<dbReference type="PANTHER" id="PTHR24220">
    <property type="entry name" value="IMPORT ATP-BINDING PROTEIN"/>
    <property type="match status" value="1"/>
</dbReference>
<dbReference type="InterPro" id="IPR015854">
    <property type="entry name" value="ABC_transpr_LolD-like"/>
</dbReference>
<protein>
    <submittedName>
        <fullName evidence="5">ABC transporter ATP-binding protein</fullName>
    </submittedName>
</protein>
<evidence type="ECO:0000313" key="5">
    <source>
        <dbReference type="EMBL" id="RVU29580.1"/>
    </source>
</evidence>
<proteinExistence type="predicted"/>
<keyword evidence="3 5" id="KW-0067">ATP-binding</keyword>
<dbReference type="Pfam" id="PF00005">
    <property type="entry name" value="ABC_tran"/>
    <property type="match status" value="1"/>
</dbReference>
<dbReference type="PROSITE" id="PS00211">
    <property type="entry name" value="ABC_TRANSPORTER_1"/>
    <property type="match status" value="1"/>
</dbReference>
<dbReference type="Proteomes" id="UP000282818">
    <property type="component" value="Unassembled WGS sequence"/>
</dbReference>
<dbReference type="InterPro" id="IPR017911">
    <property type="entry name" value="MacB-like_ATP-bd"/>
</dbReference>
<keyword evidence="2" id="KW-0547">Nucleotide-binding</keyword>
<feature type="domain" description="ABC transporter" evidence="4">
    <location>
        <begin position="4"/>
        <end position="237"/>
    </location>
</feature>
<evidence type="ECO:0000259" key="4">
    <source>
        <dbReference type="PROSITE" id="PS50893"/>
    </source>
</evidence>
<dbReference type="Gene3D" id="3.40.50.300">
    <property type="entry name" value="P-loop containing nucleotide triphosphate hydrolases"/>
    <property type="match status" value="1"/>
</dbReference>
<dbReference type="InterPro" id="IPR027417">
    <property type="entry name" value="P-loop_NTPase"/>
</dbReference>
<dbReference type="GO" id="GO:0022857">
    <property type="term" value="F:transmembrane transporter activity"/>
    <property type="evidence" value="ECO:0007669"/>
    <property type="project" value="TreeGrafter"/>
</dbReference>
<accession>A0A437Q504</accession>
<sequence>MAAISIEALSFAWAQQSPVIDIPSCSIAAGEMVFLQGPSGSGKSTLLNLMTGMLVPQRGEIRIGDTRLNRLNSVARDRFRADHIGFIFQSLNLLPYLSIEANVQLACRVSKQRRQRAIARFGSVQSACTSLLSSLGLAELVDEKRPVSQLSVGQQQRVAIARALIGAPELIIADEPTSALDTASAQRFVALLQAEVKAADATLILVSHDERLAPQFDRVIQLADINQASKTMGGVYVD</sequence>
<dbReference type="InterPro" id="IPR003593">
    <property type="entry name" value="AAA+_ATPase"/>
</dbReference>
<dbReference type="PANTHER" id="PTHR24220:SF611">
    <property type="entry name" value="ATP-BINDING COMPONENT OF ABC TRANSPORTER-RELATED"/>
    <property type="match status" value="1"/>
</dbReference>
<evidence type="ECO:0000313" key="6">
    <source>
        <dbReference type="Proteomes" id="UP000282818"/>
    </source>
</evidence>
<reference evidence="5 6" key="1">
    <citation type="submission" date="2019-01" db="EMBL/GenBank/DDBJ databases">
        <authorList>
            <person name="Chen W.-M."/>
        </authorList>
    </citation>
    <scope>NUCLEOTIDE SEQUENCE [LARGE SCALE GENOMIC DNA]</scope>
    <source>
        <strain evidence="5 6">HPM-16</strain>
    </source>
</reference>
<dbReference type="EMBL" id="SACQ01000008">
    <property type="protein sequence ID" value="RVU29580.1"/>
    <property type="molecule type" value="Genomic_DNA"/>
</dbReference>
<dbReference type="InterPro" id="IPR003439">
    <property type="entry name" value="ABC_transporter-like_ATP-bd"/>
</dbReference>
<dbReference type="InterPro" id="IPR017871">
    <property type="entry name" value="ABC_transporter-like_CS"/>
</dbReference>
<comment type="caution">
    <text evidence="5">The sequence shown here is derived from an EMBL/GenBank/DDBJ whole genome shotgun (WGS) entry which is preliminary data.</text>
</comment>
<evidence type="ECO:0000256" key="1">
    <source>
        <dbReference type="ARBA" id="ARBA00022448"/>
    </source>
</evidence>
<dbReference type="GO" id="GO:0016887">
    <property type="term" value="F:ATP hydrolysis activity"/>
    <property type="evidence" value="ECO:0007669"/>
    <property type="project" value="InterPro"/>
</dbReference>
<dbReference type="RefSeq" id="WP_127695395.1">
    <property type="nucleotide sequence ID" value="NZ_SACQ01000008.1"/>
</dbReference>
<dbReference type="SUPFAM" id="SSF52540">
    <property type="entry name" value="P-loop containing nucleoside triphosphate hydrolases"/>
    <property type="match status" value="1"/>
</dbReference>
<keyword evidence="6" id="KW-1185">Reference proteome</keyword>